<feature type="compositionally biased region" description="Polar residues" evidence="1">
    <location>
        <begin position="549"/>
        <end position="568"/>
    </location>
</feature>
<dbReference type="AlphaFoldDB" id="A0A2J6PZG4"/>
<feature type="region of interest" description="Disordered" evidence="1">
    <location>
        <begin position="251"/>
        <end position="319"/>
    </location>
</feature>
<feature type="compositionally biased region" description="Polar residues" evidence="1">
    <location>
        <begin position="170"/>
        <end position="186"/>
    </location>
</feature>
<evidence type="ECO:0008006" key="4">
    <source>
        <dbReference type="Google" id="ProtNLM"/>
    </source>
</evidence>
<feature type="region of interest" description="Disordered" evidence="1">
    <location>
        <begin position="546"/>
        <end position="568"/>
    </location>
</feature>
<organism evidence="2 3">
    <name type="scientific">Hyaloscypha hepaticicola</name>
    <dbReference type="NCBI Taxonomy" id="2082293"/>
    <lineage>
        <taxon>Eukaryota</taxon>
        <taxon>Fungi</taxon>
        <taxon>Dikarya</taxon>
        <taxon>Ascomycota</taxon>
        <taxon>Pezizomycotina</taxon>
        <taxon>Leotiomycetes</taxon>
        <taxon>Helotiales</taxon>
        <taxon>Hyaloscyphaceae</taxon>
        <taxon>Hyaloscypha</taxon>
    </lineage>
</organism>
<feature type="compositionally biased region" description="Acidic residues" evidence="1">
    <location>
        <begin position="187"/>
        <end position="201"/>
    </location>
</feature>
<dbReference type="Proteomes" id="UP000235672">
    <property type="component" value="Unassembled WGS sequence"/>
</dbReference>
<dbReference type="OrthoDB" id="3558302at2759"/>
<feature type="compositionally biased region" description="Basic residues" evidence="1">
    <location>
        <begin position="297"/>
        <end position="308"/>
    </location>
</feature>
<feature type="region of interest" description="Disordered" evidence="1">
    <location>
        <begin position="143"/>
        <end position="203"/>
    </location>
</feature>
<reference evidence="2 3" key="1">
    <citation type="submission" date="2016-05" db="EMBL/GenBank/DDBJ databases">
        <title>A degradative enzymes factory behind the ericoid mycorrhizal symbiosis.</title>
        <authorList>
            <consortium name="DOE Joint Genome Institute"/>
            <person name="Martino E."/>
            <person name="Morin E."/>
            <person name="Grelet G."/>
            <person name="Kuo A."/>
            <person name="Kohler A."/>
            <person name="Daghino S."/>
            <person name="Barry K."/>
            <person name="Choi C."/>
            <person name="Cichocki N."/>
            <person name="Clum A."/>
            <person name="Copeland A."/>
            <person name="Hainaut M."/>
            <person name="Haridas S."/>
            <person name="Labutti K."/>
            <person name="Lindquist E."/>
            <person name="Lipzen A."/>
            <person name="Khouja H.-R."/>
            <person name="Murat C."/>
            <person name="Ohm R."/>
            <person name="Olson A."/>
            <person name="Spatafora J."/>
            <person name="Veneault-Fourrey C."/>
            <person name="Henrissat B."/>
            <person name="Grigoriev I."/>
            <person name="Martin F."/>
            <person name="Perotto S."/>
        </authorList>
    </citation>
    <scope>NUCLEOTIDE SEQUENCE [LARGE SCALE GENOMIC DNA]</scope>
    <source>
        <strain evidence="2 3">UAMH 7357</strain>
    </source>
</reference>
<evidence type="ECO:0000313" key="2">
    <source>
        <dbReference type="EMBL" id="PMD19427.1"/>
    </source>
</evidence>
<accession>A0A2J6PZG4</accession>
<dbReference type="PANTHER" id="PTHR38166">
    <property type="entry name" value="C2H2-TYPE DOMAIN-CONTAINING PROTEIN-RELATED"/>
    <property type="match status" value="1"/>
</dbReference>
<dbReference type="PANTHER" id="PTHR38166:SF1">
    <property type="entry name" value="C2H2-TYPE DOMAIN-CONTAINING PROTEIN"/>
    <property type="match status" value="1"/>
</dbReference>
<dbReference type="EMBL" id="KZ613489">
    <property type="protein sequence ID" value="PMD19427.1"/>
    <property type="molecule type" value="Genomic_DNA"/>
</dbReference>
<gene>
    <name evidence="2" type="ORF">NA56DRAFT_705600</name>
</gene>
<evidence type="ECO:0000256" key="1">
    <source>
        <dbReference type="SAM" id="MobiDB-lite"/>
    </source>
</evidence>
<feature type="compositionally biased region" description="Low complexity" evidence="1">
    <location>
        <begin position="259"/>
        <end position="275"/>
    </location>
</feature>
<feature type="compositionally biased region" description="Low complexity" evidence="1">
    <location>
        <begin position="154"/>
        <end position="169"/>
    </location>
</feature>
<name>A0A2J6PZG4_9HELO</name>
<keyword evidence="3" id="KW-1185">Reference proteome</keyword>
<sequence length="742" mass="82697">MIKVPKTTLNEEWRYNHLWFCDNCGKGGFSISTDLQCPECQHHQCEFCHVILEDVLEGKCTEGPRKRGVLRCSYPHSPPTPPKMSLTLLPKVPTEQIALTVLQKENVDKLASLLYTSPLAHIHSQGKDTTSIAEPRCIALSDISPASSPPGLSPSPTESSLYSSDSSNSEVASPATTDLYSDTTSFTEEENEYEESIESESEFPTAHLDSRLFEVLGRDLKLAARLVPQIHDLMQSSSPEDIAIKVVASGAPGEGAQQTPSSSSGSVPTPSSSGSRVDLQRRKHKRNSEEEEEKKRNGGSKRPRKRFGHNSPRPSGFSCPFHKKEPWKYVAATDIKYRTCAGPGPLEVRRVKEHLKSHHKPPQCERCYRIFEDFTQRTEHKSGEICVQNGIELKEGIDDGQWQRIEALLKKSKKEPTREIKDQVEKWFEIWEVVFPNTPRPSDPWSDSNQTKLATVTLEVADVVDMLDRVIARDIDRGLLHRDDHVHGRYRLALREVWERAMAISSQPLASSPLPPLESHSESRMLQDFRLKNGTSVDHLLPAHLSSYGADQSPSGASTTNNVQDAASQSWVSPLAHIENSTPISTQNSLVTQWGTPQESLTPAISTTQNTTLEPRDVSIMNSHFPSEMPSYEIDATLALPLQSEWDEEWEQMQNFELGALISQRNGMQLGTSQPESAEPVPRESLLVEEEALGWQDSSDAFANNQSLTAILESEIELPTAGAPIKDHKDRNKGLQGPLYED</sequence>
<evidence type="ECO:0000313" key="3">
    <source>
        <dbReference type="Proteomes" id="UP000235672"/>
    </source>
</evidence>
<proteinExistence type="predicted"/>
<feature type="region of interest" description="Disordered" evidence="1">
    <location>
        <begin position="720"/>
        <end position="742"/>
    </location>
</feature>
<protein>
    <recommendedName>
        <fullName evidence="4">C2H2-type domain-containing protein</fullName>
    </recommendedName>
</protein>